<dbReference type="NCBIfam" id="TIGR01534">
    <property type="entry name" value="GAPDH-I"/>
    <property type="match status" value="1"/>
</dbReference>
<evidence type="ECO:0000256" key="4">
    <source>
        <dbReference type="PIRSR" id="PIRSR000149-3"/>
    </source>
</evidence>
<evidence type="ECO:0000256" key="6">
    <source>
        <dbReference type="RuleBase" id="RU000397"/>
    </source>
</evidence>
<comment type="similarity">
    <text evidence="1 6">Belongs to the glyceraldehyde-3-phosphate dehydrogenase family.</text>
</comment>
<evidence type="ECO:0000313" key="9">
    <source>
        <dbReference type="Proteomes" id="UP000000269"/>
    </source>
</evidence>
<dbReference type="FunFam" id="3.40.50.720:FF:000001">
    <property type="entry name" value="Glyceraldehyde-3-phosphate dehydrogenase"/>
    <property type="match status" value="1"/>
</dbReference>
<dbReference type="STRING" id="350688.Clos_0604"/>
<dbReference type="Pfam" id="PF02800">
    <property type="entry name" value="Gp_dh_C"/>
    <property type="match status" value="1"/>
</dbReference>
<keyword evidence="4" id="KW-0547">Nucleotide-binding</keyword>
<dbReference type="GO" id="GO:0004365">
    <property type="term" value="F:glyceraldehyde-3-phosphate dehydrogenase (NAD+) (phosphorylating) activity"/>
    <property type="evidence" value="ECO:0007669"/>
    <property type="project" value="UniProtKB-EC"/>
</dbReference>
<dbReference type="FunFam" id="3.30.360.10:FF:000002">
    <property type="entry name" value="Glyceraldehyde-3-phosphate dehydrogenase"/>
    <property type="match status" value="1"/>
</dbReference>
<feature type="binding site" evidence="4">
    <location>
        <position position="122"/>
    </location>
    <ligand>
        <name>NAD(+)</name>
        <dbReference type="ChEBI" id="CHEBI:57540"/>
    </ligand>
</feature>
<dbReference type="InterPro" id="IPR036291">
    <property type="entry name" value="NAD(P)-bd_dom_sf"/>
</dbReference>
<dbReference type="EMBL" id="CP000853">
    <property type="protein sequence ID" value="ABW18164.1"/>
    <property type="molecule type" value="Genomic_DNA"/>
</dbReference>
<evidence type="ECO:0000313" key="8">
    <source>
        <dbReference type="EMBL" id="ABW18164.1"/>
    </source>
</evidence>
<organism evidence="8 9">
    <name type="scientific">Alkaliphilus oremlandii (strain OhILAs)</name>
    <name type="common">Clostridium oremlandii (strain OhILAs)</name>
    <dbReference type="NCBI Taxonomy" id="350688"/>
    <lineage>
        <taxon>Bacteria</taxon>
        <taxon>Bacillati</taxon>
        <taxon>Bacillota</taxon>
        <taxon>Clostridia</taxon>
        <taxon>Peptostreptococcales</taxon>
        <taxon>Natronincolaceae</taxon>
        <taxon>Alkaliphilus</taxon>
    </lineage>
</organism>
<dbReference type="GO" id="GO:0006006">
    <property type="term" value="P:glucose metabolic process"/>
    <property type="evidence" value="ECO:0007669"/>
    <property type="project" value="InterPro"/>
</dbReference>
<dbReference type="Proteomes" id="UP000000269">
    <property type="component" value="Chromosome"/>
</dbReference>
<feature type="binding site" evidence="4">
    <location>
        <position position="319"/>
    </location>
    <ligand>
        <name>NAD(+)</name>
        <dbReference type="ChEBI" id="CHEBI:57540"/>
    </ligand>
</feature>
<dbReference type="Gene3D" id="3.30.360.10">
    <property type="entry name" value="Dihydrodipicolinate Reductase, domain 2"/>
    <property type="match status" value="1"/>
</dbReference>
<dbReference type="HOGENOM" id="CLU_030140_0_0_9"/>
<keyword evidence="4" id="KW-0520">NAD</keyword>
<feature type="active site" description="Nucleophile" evidence="3">
    <location>
        <position position="153"/>
    </location>
</feature>
<accession>A8MLZ7</accession>
<gene>
    <name evidence="8" type="ordered locus">Clos_0604</name>
</gene>
<dbReference type="eggNOG" id="COG0057">
    <property type="taxonomic scope" value="Bacteria"/>
</dbReference>
<dbReference type="InterPro" id="IPR020831">
    <property type="entry name" value="GlycerAld/Erythrose_P_DH"/>
</dbReference>
<dbReference type="SUPFAM" id="SSF55347">
    <property type="entry name" value="Glyceraldehyde-3-phosphate dehydrogenase-like, C-terminal domain"/>
    <property type="match status" value="1"/>
</dbReference>
<evidence type="ECO:0000256" key="1">
    <source>
        <dbReference type="ARBA" id="ARBA00007406"/>
    </source>
</evidence>
<dbReference type="PIRSF" id="PIRSF000149">
    <property type="entry name" value="GAP_DH"/>
    <property type="match status" value="1"/>
</dbReference>
<dbReference type="EC" id="1.2.1.12" evidence="8"/>
<dbReference type="InterPro" id="IPR006424">
    <property type="entry name" value="Glyceraldehyde-3-P_DH_1"/>
</dbReference>
<dbReference type="Gene3D" id="3.40.50.720">
    <property type="entry name" value="NAD(P)-binding Rossmann-like Domain"/>
    <property type="match status" value="1"/>
</dbReference>
<keyword evidence="9" id="KW-1185">Reference proteome</keyword>
<dbReference type="SMART" id="SM00846">
    <property type="entry name" value="Gp_dh_N"/>
    <property type="match status" value="1"/>
</dbReference>
<evidence type="ECO:0000256" key="3">
    <source>
        <dbReference type="PIRSR" id="PIRSR000149-1"/>
    </source>
</evidence>
<sequence>MSIRVAINGLGRIGRLALRQLFDMDDFKIVAINDLATPEMLAYLLKYDSTQGTYKYADTVQYGENYIVVDGVKISLYKESDASKLPWEELSIDIVLECSGAYLSREKSQAHIEAGAKNVVISAPAGADIPTIVYGVNEDILKPEDHIVSAASCSTNALAPMVKALNDYTSILSGIMTVIHGYTATQMLQDGPQRKGNLRRSRAAAINIIPTTAEAAAAVGRVIPSLNGKLSGSAVRVPVPTGCLITLAAVVSGKELTVEKINMAMKAAASDTFGYTEEEYVSSDIIGITYAALFDASQTLVNKVNESEFEVRVGAWFDNENSFVSQMIRTTKYLSHI</sequence>
<feature type="binding site" evidence="4">
    <location>
        <position position="34"/>
    </location>
    <ligand>
        <name>NAD(+)</name>
        <dbReference type="ChEBI" id="CHEBI:57540"/>
    </ligand>
</feature>
<dbReference type="RefSeq" id="WP_012158478.1">
    <property type="nucleotide sequence ID" value="NC_009922.1"/>
</dbReference>
<reference evidence="9" key="1">
    <citation type="submission" date="2007-10" db="EMBL/GenBank/DDBJ databases">
        <title>Complete genome of Alkaliphilus oremlandii OhILAs.</title>
        <authorList>
            <person name="Copeland A."/>
            <person name="Lucas S."/>
            <person name="Lapidus A."/>
            <person name="Barry K."/>
            <person name="Detter J.C."/>
            <person name="Glavina del Rio T."/>
            <person name="Hammon N."/>
            <person name="Israni S."/>
            <person name="Dalin E."/>
            <person name="Tice H."/>
            <person name="Pitluck S."/>
            <person name="Chain P."/>
            <person name="Malfatti S."/>
            <person name="Shin M."/>
            <person name="Vergez L."/>
            <person name="Schmutz J."/>
            <person name="Larimer F."/>
            <person name="Land M."/>
            <person name="Hauser L."/>
            <person name="Kyrpides N."/>
            <person name="Mikhailova N."/>
            <person name="Stolz J.F."/>
            <person name="Dawson A."/>
            <person name="Fisher E."/>
            <person name="Crable B."/>
            <person name="Perera E."/>
            <person name="Lisak J."/>
            <person name="Ranganathan M."/>
            <person name="Basu P."/>
            <person name="Richardson P."/>
        </authorList>
    </citation>
    <scope>NUCLEOTIDE SEQUENCE [LARGE SCALE GENOMIC DNA]</scope>
    <source>
        <strain evidence="9">OhILAs</strain>
    </source>
</reference>
<dbReference type="SUPFAM" id="SSF51735">
    <property type="entry name" value="NAD(P)-binding Rossmann-fold domains"/>
    <property type="match status" value="1"/>
</dbReference>
<dbReference type="AlphaFoldDB" id="A8MLZ7"/>
<feature type="site" description="Activates thiol group during catalysis" evidence="5">
    <location>
        <position position="180"/>
    </location>
</feature>
<dbReference type="GO" id="GO:0051287">
    <property type="term" value="F:NAD binding"/>
    <property type="evidence" value="ECO:0007669"/>
    <property type="project" value="InterPro"/>
</dbReference>
<dbReference type="OrthoDB" id="9803304at2"/>
<feature type="binding site" evidence="4">
    <location>
        <begin position="12"/>
        <end position="13"/>
    </location>
    <ligand>
        <name>NAD(+)</name>
        <dbReference type="ChEBI" id="CHEBI:57540"/>
    </ligand>
</feature>
<dbReference type="PRINTS" id="PR00078">
    <property type="entry name" value="G3PDHDRGNASE"/>
</dbReference>
<name>A8MLZ7_ALKOO</name>
<dbReference type="KEGG" id="aoe:Clos_0604"/>
<protein>
    <submittedName>
        <fullName evidence="8">Glyceraldehyde-3-phosphate dehydrogenase, type I</fullName>
        <ecNumber evidence="8">1.2.1.12</ecNumber>
    </submittedName>
</protein>
<evidence type="ECO:0000256" key="5">
    <source>
        <dbReference type="PIRSR" id="PIRSR000149-4"/>
    </source>
</evidence>
<dbReference type="InterPro" id="IPR020828">
    <property type="entry name" value="GlycerAld_3-P_DH_NAD(P)-bd"/>
</dbReference>
<feature type="domain" description="Glyceraldehyde 3-phosphate dehydrogenase NAD(P) binding" evidence="7">
    <location>
        <begin position="3"/>
        <end position="153"/>
    </location>
</feature>
<proteinExistence type="inferred from homology"/>
<dbReference type="PANTHER" id="PTHR43148">
    <property type="entry name" value="GLYCERALDEHYDE-3-PHOSPHATE DEHYDROGENASE 2"/>
    <property type="match status" value="1"/>
</dbReference>
<keyword evidence="2 8" id="KW-0560">Oxidoreductase</keyword>
<evidence type="ECO:0000259" key="7">
    <source>
        <dbReference type="SMART" id="SM00846"/>
    </source>
</evidence>
<evidence type="ECO:0000256" key="2">
    <source>
        <dbReference type="ARBA" id="ARBA00023002"/>
    </source>
</evidence>
<dbReference type="GO" id="GO:0050661">
    <property type="term" value="F:NADP binding"/>
    <property type="evidence" value="ECO:0007669"/>
    <property type="project" value="InterPro"/>
</dbReference>
<dbReference type="CDD" id="cd05214">
    <property type="entry name" value="GAPDH_I_N"/>
    <property type="match status" value="1"/>
</dbReference>
<dbReference type="InterPro" id="IPR020829">
    <property type="entry name" value="GlycerAld_3-P_DH_cat"/>
</dbReference>
<dbReference type="Pfam" id="PF00044">
    <property type="entry name" value="Gp_dh_N"/>
    <property type="match status" value="1"/>
</dbReference>